<evidence type="ECO:0000313" key="10">
    <source>
        <dbReference type="WBParaSite" id="SSLN_0000670901-mRNA-1"/>
    </source>
</evidence>
<comment type="subunit">
    <text evidence="9">Component of the mitochondrial contact site and cristae organizing system (MICOS) complex.</text>
</comment>
<evidence type="ECO:0000256" key="4">
    <source>
        <dbReference type="ARBA" id="ARBA00022692"/>
    </source>
</evidence>
<dbReference type="Pfam" id="PF04418">
    <property type="entry name" value="DUF543"/>
    <property type="match status" value="1"/>
</dbReference>
<keyword evidence="6 9" id="KW-1133">Transmembrane helix</keyword>
<keyword evidence="8 9" id="KW-0472">Membrane</keyword>
<sequence length="88" mass="9796">LHSEKSEDILGRRVDRCFSDLIIKTGAGVSVGIIFSVLFAKRRSWPVVFGTGFGLGMGLSNCNSEFKQPFPLQSHYIRAQNRPKLPSE</sequence>
<evidence type="ECO:0000256" key="3">
    <source>
        <dbReference type="ARBA" id="ARBA00006792"/>
    </source>
</evidence>
<dbReference type="GO" id="GO:0061617">
    <property type="term" value="C:MICOS complex"/>
    <property type="evidence" value="ECO:0007669"/>
    <property type="project" value="UniProtKB-UniRule"/>
</dbReference>
<evidence type="ECO:0000256" key="9">
    <source>
        <dbReference type="RuleBase" id="RU363011"/>
    </source>
</evidence>
<evidence type="ECO:0000256" key="8">
    <source>
        <dbReference type="ARBA" id="ARBA00023136"/>
    </source>
</evidence>
<organism evidence="10">
    <name type="scientific">Schistocephalus solidus</name>
    <name type="common">Tapeworm</name>
    <dbReference type="NCBI Taxonomy" id="70667"/>
    <lineage>
        <taxon>Eukaryota</taxon>
        <taxon>Metazoa</taxon>
        <taxon>Spiralia</taxon>
        <taxon>Lophotrochozoa</taxon>
        <taxon>Platyhelminthes</taxon>
        <taxon>Cestoda</taxon>
        <taxon>Eucestoda</taxon>
        <taxon>Diphyllobothriidea</taxon>
        <taxon>Diphyllobothriidae</taxon>
        <taxon>Schistocephalus</taxon>
    </lineage>
</organism>
<evidence type="ECO:0000256" key="2">
    <source>
        <dbReference type="ARBA" id="ARBA00004434"/>
    </source>
</evidence>
<keyword evidence="7 9" id="KW-0496">Mitochondrion</keyword>
<evidence type="ECO:0000256" key="5">
    <source>
        <dbReference type="ARBA" id="ARBA00022792"/>
    </source>
</evidence>
<keyword evidence="4 9" id="KW-0812">Transmembrane</keyword>
<dbReference type="InterPro" id="IPR007512">
    <property type="entry name" value="Mic10"/>
</dbReference>
<name>A0A183SQK5_SCHSO</name>
<evidence type="ECO:0000256" key="6">
    <source>
        <dbReference type="ARBA" id="ARBA00022989"/>
    </source>
</evidence>
<evidence type="ECO:0000256" key="1">
    <source>
        <dbReference type="ARBA" id="ARBA00002689"/>
    </source>
</evidence>
<comment type="similarity">
    <text evidence="3 9">Belongs to the MICOS complex subunit Mic10 family.</text>
</comment>
<comment type="subcellular location">
    <subcellularLocation>
        <location evidence="2 9">Mitochondrion inner membrane</location>
        <topology evidence="2 9">Single-pass membrane protein</topology>
    </subcellularLocation>
</comment>
<accession>A0A183SQK5</accession>
<evidence type="ECO:0000256" key="7">
    <source>
        <dbReference type="ARBA" id="ARBA00023128"/>
    </source>
</evidence>
<reference evidence="10" key="1">
    <citation type="submission" date="2016-06" db="UniProtKB">
        <authorList>
            <consortium name="WormBaseParasite"/>
        </authorList>
    </citation>
    <scope>IDENTIFICATION</scope>
</reference>
<comment type="function">
    <text evidence="1 9">Component of the MICOS complex, a large protein complex of the mitochondrial inner membrane that plays crucial roles in the maintenance of crista junctions, inner membrane architecture, and formation of contact sites to the outer membrane.</text>
</comment>
<dbReference type="WBParaSite" id="SSLN_0000670901-mRNA-1">
    <property type="protein sequence ID" value="SSLN_0000670901-mRNA-1"/>
    <property type="gene ID" value="SSLN_0000670901"/>
</dbReference>
<dbReference type="PANTHER" id="PTHR21304:SF0">
    <property type="entry name" value="MICOS COMPLEX SUBUNIT MIC10"/>
    <property type="match status" value="1"/>
</dbReference>
<dbReference type="AlphaFoldDB" id="A0A183SQK5"/>
<proteinExistence type="inferred from homology"/>
<protein>
    <recommendedName>
        <fullName evidence="9">MICOS complex subunit MIC10</fullName>
    </recommendedName>
</protein>
<feature type="transmembrane region" description="Helical" evidence="9">
    <location>
        <begin position="21"/>
        <end position="40"/>
    </location>
</feature>
<keyword evidence="5 9" id="KW-0999">Mitochondrion inner membrane</keyword>
<dbReference type="PANTHER" id="PTHR21304">
    <property type="entry name" value="MICOS COMPLEX SUBUNIT MIC10"/>
    <property type="match status" value="1"/>
</dbReference>